<protein>
    <recommendedName>
        <fullName evidence="1">Profilin fold domain-containing protein</fullName>
    </recommendedName>
</protein>
<dbReference type="EMBL" id="BMPF01000001">
    <property type="protein sequence ID" value="GGL27662.1"/>
    <property type="molecule type" value="Genomic_DNA"/>
</dbReference>
<evidence type="ECO:0000259" key="1">
    <source>
        <dbReference type="Pfam" id="PF26420"/>
    </source>
</evidence>
<reference evidence="2 3" key="1">
    <citation type="journal article" date="2019" name="Int. J. Syst. Evol. Microbiol.">
        <title>The Global Catalogue of Microorganisms (GCM) 10K type strain sequencing project: providing services to taxonomists for standard genome sequencing and annotation.</title>
        <authorList>
            <consortium name="The Broad Institute Genomics Platform"/>
            <consortium name="The Broad Institute Genome Sequencing Center for Infectious Disease"/>
            <person name="Wu L."/>
            <person name="Ma J."/>
        </authorList>
    </citation>
    <scope>NUCLEOTIDE SEQUENCE [LARGE SCALE GENOMIC DNA]</scope>
    <source>
        <strain evidence="2 3">JCM 19585</strain>
    </source>
</reference>
<dbReference type="InterPro" id="IPR058872">
    <property type="entry name" value="Halo_prof"/>
</dbReference>
<comment type="caution">
    <text evidence="2">The sequence shown here is derived from an EMBL/GenBank/DDBJ whole genome shotgun (WGS) entry which is preliminary data.</text>
</comment>
<evidence type="ECO:0000313" key="2">
    <source>
        <dbReference type="EMBL" id="GGL27662.1"/>
    </source>
</evidence>
<name>A0A830ET34_9EURY</name>
<feature type="domain" description="Profilin fold" evidence="1">
    <location>
        <begin position="133"/>
        <end position="225"/>
    </location>
</feature>
<sequence>MTEGLDADVPSAEATAAERDAVVARVREHAGRLAYELARLKGGDYGRRTFRVDGGEWTLKYEAGDVDFLRFEGRSGLDVYVVSSKADPDAGELATAMEHYDEFVAAFEAYVASLAGVLDGVPEEFPPVASTGEVAAERDRIVSRIEDAADRMAAELHRVEPTEYGTFAATVDGTRWELKREAASASYVRAGGEGGVYLVSQYAPPSPGDVREYAPGFRGFVEAFNADIAELSDSLDGVEL</sequence>
<proteinExistence type="predicted"/>
<dbReference type="RefSeq" id="WP_188879618.1">
    <property type="nucleotide sequence ID" value="NZ_BMPF01000001.1"/>
</dbReference>
<dbReference type="Pfam" id="PF26420">
    <property type="entry name" value="Halo_prof"/>
    <property type="match status" value="2"/>
</dbReference>
<keyword evidence="3" id="KW-1185">Reference proteome</keyword>
<evidence type="ECO:0000313" key="3">
    <source>
        <dbReference type="Proteomes" id="UP000628840"/>
    </source>
</evidence>
<dbReference type="OrthoDB" id="200571at2157"/>
<gene>
    <name evidence="2" type="ORF">GCM10009037_09050</name>
</gene>
<organism evidence="2 3">
    <name type="scientific">Halarchaeum grantii</name>
    <dbReference type="NCBI Taxonomy" id="1193105"/>
    <lineage>
        <taxon>Archaea</taxon>
        <taxon>Methanobacteriati</taxon>
        <taxon>Methanobacteriota</taxon>
        <taxon>Stenosarchaea group</taxon>
        <taxon>Halobacteria</taxon>
        <taxon>Halobacteriales</taxon>
        <taxon>Halobacteriaceae</taxon>
    </lineage>
</organism>
<dbReference type="AlphaFoldDB" id="A0A830ET34"/>
<dbReference type="Proteomes" id="UP000628840">
    <property type="component" value="Unassembled WGS sequence"/>
</dbReference>
<accession>A0A830ET34</accession>
<feature type="domain" description="Profilin fold" evidence="1">
    <location>
        <begin position="16"/>
        <end position="108"/>
    </location>
</feature>